<name>A0A9D1IKX8_9BACT</name>
<dbReference type="PROSITE" id="PS51257">
    <property type="entry name" value="PROKAR_LIPOPROTEIN"/>
    <property type="match status" value="1"/>
</dbReference>
<accession>A0A9D1IKX8</accession>
<dbReference type="Gene3D" id="1.25.40.10">
    <property type="entry name" value="Tetratricopeptide repeat domain"/>
    <property type="match status" value="4"/>
</dbReference>
<feature type="chain" id="PRO_5038767008" evidence="2">
    <location>
        <begin position="25"/>
        <end position="947"/>
    </location>
</feature>
<sequence length="947" mass="109591">MKCRSAKYAIVALAAISIALYSCSTKKNTAGSRFFQAFTTRYNVYFNGETHYEEELKKMEEEYEDDYSDFIYLHPAESFADEKATHPSSNFDRTIEKMQKAIALHSIQKKPKRNRSKMRDPKYREFLQRGEYNPFLHNAWRLMGEAQYLNGDFLGAAATFMYIERYFTWLPELITEAKIWQLRSYSALGWTNEAENVVARLKPEELTNKRLKKLYNTAYGGFLVRTKQYAQAAPVLNAAVEATGGAQKTRLSFLLGQVYEANGDNANAYRMFKRVAGASNATYRTQFNARIKQSEVFSGTNIESEVKSLLRMTRLDRNKDYLDQIYYAVGNMYLSRGDTAKAVENYILANEKSTRNGIDKAINQITLGGIYFDRFEYDKAQPCYSEGIAQLPEDYPNYATLKLRSDVLDELAIYSQNVTLQDSLLRLAKLSPEEQQKVAERLVAELKKKEEEAAEEARRQEYLAQQSANASQLQSNTTTYTLNTDKSWYFYNTATKNAGKTEFQRRWGSRKLEDDWRRINKTTFSMSDFDAEADYSEDETEELTDSLGNPLSDEQIAEIKKNEEQLAREQDPHYPEYYLVQIPKTEEEIVNSNNIIQEGLFNMGIILKDKLEDVTASENAFNELLERYPDNIYRLDVYYNMYLMFVRYGYSDKAEIYRQKILSDFPESKYGLALANPNYIESLRNMEKDQEEMYEKTYADYLANRNAEVHEGYEEMMRRYPLSKIMPKFMLLHAFAYLPEGEYDKFQETLKELLVRYPETDITPMASDILKDLAKGRKINSGTSGNIRGMVWSIRLSNDTIEGNATTEFTPFDPSREGPHVCLLTYSVDSVSSNRLLFDVARHNFSTYAVRDFDIDRMTFGQLGIIVVKGFTDYADLEEYSRLLFADKQVTIPPQVRPVFISEKNFNLLLKEGRSFNDYFLFLQEQSDEAVEQQISEAEAAIENGSL</sequence>
<evidence type="ECO:0000256" key="1">
    <source>
        <dbReference type="SAM" id="Coils"/>
    </source>
</evidence>
<organism evidence="3 4">
    <name type="scientific">Candidatus Limisoma intestinavium</name>
    <dbReference type="NCBI Taxonomy" id="2840856"/>
    <lineage>
        <taxon>Bacteria</taxon>
        <taxon>Pseudomonadati</taxon>
        <taxon>Bacteroidota</taxon>
        <taxon>Bacteroidia</taxon>
        <taxon>Bacteroidales</taxon>
        <taxon>Candidatus Limisoma</taxon>
    </lineage>
</organism>
<dbReference type="Proteomes" id="UP000824076">
    <property type="component" value="Unassembled WGS sequence"/>
</dbReference>
<keyword evidence="2" id="KW-0732">Signal</keyword>
<evidence type="ECO:0000313" key="4">
    <source>
        <dbReference type="Proteomes" id="UP000824076"/>
    </source>
</evidence>
<dbReference type="AlphaFoldDB" id="A0A9D1IKX8"/>
<proteinExistence type="predicted"/>
<reference evidence="3" key="1">
    <citation type="submission" date="2020-10" db="EMBL/GenBank/DDBJ databases">
        <authorList>
            <person name="Gilroy R."/>
        </authorList>
    </citation>
    <scope>NUCLEOTIDE SEQUENCE</scope>
    <source>
        <strain evidence="3">17073</strain>
    </source>
</reference>
<evidence type="ECO:0000256" key="2">
    <source>
        <dbReference type="SAM" id="SignalP"/>
    </source>
</evidence>
<evidence type="ECO:0000313" key="3">
    <source>
        <dbReference type="EMBL" id="HIU39182.1"/>
    </source>
</evidence>
<reference evidence="3" key="2">
    <citation type="journal article" date="2021" name="PeerJ">
        <title>Extensive microbial diversity within the chicken gut microbiome revealed by metagenomics and culture.</title>
        <authorList>
            <person name="Gilroy R."/>
            <person name="Ravi A."/>
            <person name="Getino M."/>
            <person name="Pursley I."/>
            <person name="Horton D.L."/>
            <person name="Alikhan N.F."/>
            <person name="Baker D."/>
            <person name="Gharbi K."/>
            <person name="Hall N."/>
            <person name="Watson M."/>
            <person name="Adriaenssens E.M."/>
            <person name="Foster-Nyarko E."/>
            <person name="Jarju S."/>
            <person name="Secka A."/>
            <person name="Antonio M."/>
            <person name="Oren A."/>
            <person name="Chaudhuri R.R."/>
            <person name="La Ragione R."/>
            <person name="Hildebrand F."/>
            <person name="Pallen M.J."/>
        </authorList>
    </citation>
    <scope>NUCLEOTIDE SEQUENCE</scope>
    <source>
        <strain evidence="3">17073</strain>
    </source>
</reference>
<dbReference type="EMBL" id="DVMS01000169">
    <property type="protein sequence ID" value="HIU39182.1"/>
    <property type="molecule type" value="Genomic_DNA"/>
</dbReference>
<feature type="coiled-coil region" evidence="1">
    <location>
        <begin position="436"/>
        <end position="463"/>
    </location>
</feature>
<comment type="caution">
    <text evidence="3">The sequence shown here is derived from an EMBL/GenBank/DDBJ whole genome shotgun (WGS) entry which is preliminary data.</text>
</comment>
<dbReference type="SUPFAM" id="SSF48452">
    <property type="entry name" value="TPR-like"/>
    <property type="match status" value="1"/>
</dbReference>
<keyword evidence="1" id="KW-0175">Coiled coil</keyword>
<feature type="signal peptide" evidence="2">
    <location>
        <begin position="1"/>
        <end position="24"/>
    </location>
</feature>
<gene>
    <name evidence="3" type="ORF">IAD18_05915</name>
</gene>
<dbReference type="InterPro" id="IPR011990">
    <property type="entry name" value="TPR-like_helical_dom_sf"/>
</dbReference>
<protein>
    <submittedName>
        <fullName evidence="3">Tetratricopeptide repeat protein</fullName>
    </submittedName>
</protein>